<evidence type="ECO:0000313" key="5">
    <source>
        <dbReference type="EMBL" id="KAF4616892.1"/>
    </source>
</evidence>
<evidence type="ECO:0000256" key="3">
    <source>
        <dbReference type="ARBA" id="ARBA00022842"/>
    </source>
</evidence>
<dbReference type="GO" id="GO:0005783">
    <property type="term" value="C:endoplasmic reticulum"/>
    <property type="evidence" value="ECO:0007669"/>
    <property type="project" value="TreeGrafter"/>
</dbReference>
<dbReference type="PROSITE" id="PS01066">
    <property type="entry name" value="UPP_SYNTHASE"/>
    <property type="match status" value="1"/>
</dbReference>
<dbReference type="CDD" id="cd00475">
    <property type="entry name" value="Cis_IPPS"/>
    <property type="match status" value="1"/>
</dbReference>
<dbReference type="GO" id="GO:1904423">
    <property type="term" value="C:dehydrodolichyl diphosphate synthase complex"/>
    <property type="evidence" value="ECO:0007669"/>
    <property type="project" value="TreeGrafter"/>
</dbReference>
<protein>
    <recommendedName>
        <fullName evidence="4">Alkyl transferase</fullName>
        <ecNumber evidence="4">2.5.1.-</ecNumber>
    </recommendedName>
</protein>
<dbReference type="SUPFAM" id="SSF64005">
    <property type="entry name" value="Undecaprenyl diphosphate synthase"/>
    <property type="match status" value="1"/>
</dbReference>
<dbReference type="Proteomes" id="UP000521872">
    <property type="component" value="Unassembled WGS sequence"/>
</dbReference>
<dbReference type="GO" id="GO:0016020">
    <property type="term" value="C:membrane"/>
    <property type="evidence" value="ECO:0007669"/>
    <property type="project" value="TreeGrafter"/>
</dbReference>
<dbReference type="FunFam" id="3.40.1180.10:FF:000005">
    <property type="entry name" value="Alkyl transferase"/>
    <property type="match status" value="1"/>
</dbReference>
<sequence>MFLLRGWRWLVDKATAKARNLLINVLAAGPIPRHVAFVMDGNRRYARMNHKAVRQGHADGFIALRKMLDACFRLNVKCVSAYAFSIENFKRSEDEVSALMALAEEKLAELCSHGDLLEQYGVRVNVVGDKSLLPESLQKAVKKAEDMTRQNNNAIFNLCMPYTSRHEMTKAVETSIQKSISSGKEEITEEDIYSQLMTSLGGSPPLDILIRTSGVKRLSDYMLWQSCQDTQLQFSTTYWPKFGLLDLIPVILDYQRKIWAQRLSV</sequence>
<evidence type="ECO:0000256" key="4">
    <source>
        <dbReference type="RuleBase" id="RU363018"/>
    </source>
</evidence>
<evidence type="ECO:0000256" key="2">
    <source>
        <dbReference type="ARBA" id="ARBA00022679"/>
    </source>
</evidence>
<organism evidence="5 6">
    <name type="scientific">Agrocybe pediades</name>
    <dbReference type="NCBI Taxonomy" id="84607"/>
    <lineage>
        <taxon>Eukaryota</taxon>
        <taxon>Fungi</taxon>
        <taxon>Dikarya</taxon>
        <taxon>Basidiomycota</taxon>
        <taxon>Agaricomycotina</taxon>
        <taxon>Agaricomycetes</taxon>
        <taxon>Agaricomycetidae</taxon>
        <taxon>Agaricales</taxon>
        <taxon>Agaricineae</taxon>
        <taxon>Strophariaceae</taxon>
        <taxon>Agrocybe</taxon>
    </lineage>
</organism>
<reference evidence="5 6" key="1">
    <citation type="submission" date="2019-12" db="EMBL/GenBank/DDBJ databases">
        <authorList>
            <person name="Floudas D."/>
            <person name="Bentzer J."/>
            <person name="Ahren D."/>
            <person name="Johansson T."/>
            <person name="Persson P."/>
            <person name="Tunlid A."/>
        </authorList>
    </citation>
    <scope>NUCLEOTIDE SEQUENCE [LARGE SCALE GENOMIC DNA]</scope>
    <source>
        <strain evidence="5 6">CBS 102.39</strain>
    </source>
</reference>
<dbReference type="InterPro" id="IPR018520">
    <property type="entry name" value="UPP_synth-like_CS"/>
</dbReference>
<dbReference type="Gene3D" id="3.40.1180.10">
    <property type="entry name" value="Decaprenyl diphosphate synthase-like"/>
    <property type="match status" value="1"/>
</dbReference>
<dbReference type="InterPro" id="IPR001441">
    <property type="entry name" value="UPP_synth-like"/>
</dbReference>
<dbReference type="GO" id="GO:0016094">
    <property type="term" value="P:polyprenol biosynthetic process"/>
    <property type="evidence" value="ECO:0007669"/>
    <property type="project" value="TreeGrafter"/>
</dbReference>
<dbReference type="NCBIfam" id="TIGR00055">
    <property type="entry name" value="uppS"/>
    <property type="match status" value="1"/>
</dbReference>
<comment type="similarity">
    <text evidence="1 4">Belongs to the UPP synthase family.</text>
</comment>
<evidence type="ECO:0000313" key="6">
    <source>
        <dbReference type="Proteomes" id="UP000521872"/>
    </source>
</evidence>
<keyword evidence="3" id="KW-0460">Magnesium</keyword>
<dbReference type="EMBL" id="JAACJL010000031">
    <property type="protein sequence ID" value="KAF4616892.1"/>
    <property type="molecule type" value="Genomic_DNA"/>
</dbReference>
<comment type="caution">
    <text evidence="5">The sequence shown here is derived from an EMBL/GenBank/DDBJ whole genome shotgun (WGS) entry which is preliminary data.</text>
</comment>
<keyword evidence="6" id="KW-1185">Reference proteome</keyword>
<proteinExistence type="inferred from homology"/>
<dbReference type="HAMAP" id="MF_01139">
    <property type="entry name" value="ISPT"/>
    <property type="match status" value="1"/>
</dbReference>
<dbReference type="GO" id="GO:0005811">
    <property type="term" value="C:lipid droplet"/>
    <property type="evidence" value="ECO:0007669"/>
    <property type="project" value="TreeGrafter"/>
</dbReference>
<accession>A0A8H4QT54</accession>
<dbReference type="GO" id="GO:0045547">
    <property type="term" value="F:ditrans,polycis-polyprenyl diphosphate synthase [(2E,6E)-farnesyl diphosphate specific] activity"/>
    <property type="evidence" value="ECO:0007669"/>
    <property type="project" value="TreeGrafter"/>
</dbReference>
<name>A0A8H4QT54_9AGAR</name>
<keyword evidence="2 4" id="KW-0808">Transferase</keyword>
<dbReference type="Pfam" id="PF01255">
    <property type="entry name" value="Prenyltransf"/>
    <property type="match status" value="1"/>
</dbReference>
<dbReference type="EC" id="2.5.1.-" evidence="4"/>
<dbReference type="AlphaFoldDB" id="A0A8H4QT54"/>
<dbReference type="PANTHER" id="PTHR10291:SF43">
    <property type="entry name" value="DEHYDRODOLICHYL DIPHOSPHATE SYNTHASE COMPLEX SUBUNIT DHDDS"/>
    <property type="match status" value="1"/>
</dbReference>
<dbReference type="InterPro" id="IPR036424">
    <property type="entry name" value="UPP_synth-like_sf"/>
</dbReference>
<dbReference type="PANTHER" id="PTHR10291">
    <property type="entry name" value="DEHYDRODOLICHYL DIPHOSPHATE SYNTHASE FAMILY MEMBER"/>
    <property type="match status" value="1"/>
</dbReference>
<evidence type="ECO:0000256" key="1">
    <source>
        <dbReference type="ARBA" id="ARBA00005432"/>
    </source>
</evidence>
<gene>
    <name evidence="5" type="ORF">D9613_008586</name>
</gene>